<reference evidence="6 7" key="1">
    <citation type="submission" date="2018-06" db="EMBL/GenBank/DDBJ databases">
        <title>Comparative genomics reveals the genomic features of Rhizophagus irregularis, R. cerebriforme, R. diaphanum and Gigaspora rosea, and their symbiotic lifestyle signature.</title>
        <authorList>
            <person name="Morin E."/>
            <person name="San Clemente H."/>
            <person name="Chen E.C.H."/>
            <person name="De La Providencia I."/>
            <person name="Hainaut M."/>
            <person name="Kuo A."/>
            <person name="Kohler A."/>
            <person name="Murat C."/>
            <person name="Tang N."/>
            <person name="Roy S."/>
            <person name="Loubradou J."/>
            <person name="Henrissat B."/>
            <person name="Grigoriev I.V."/>
            <person name="Corradi N."/>
            <person name="Roux C."/>
            <person name="Martin F.M."/>
        </authorList>
    </citation>
    <scope>NUCLEOTIDE SEQUENCE [LARGE SCALE GENOMIC DNA]</scope>
    <source>
        <strain evidence="6 7">DAOM 194757</strain>
    </source>
</reference>
<dbReference type="EC" id="2.7.13.3" evidence="2"/>
<evidence type="ECO:0000256" key="1">
    <source>
        <dbReference type="ARBA" id="ARBA00000085"/>
    </source>
</evidence>
<dbReference type="OrthoDB" id="2420565at2759"/>
<dbReference type="PROSITE" id="PS50109">
    <property type="entry name" value="HIS_KIN"/>
    <property type="match status" value="1"/>
</dbReference>
<dbReference type="AlphaFoldDB" id="A0A397W058"/>
<sequence length="257" mass="29511">MQLQEDINKNKDKQTYGQIIKKGRLLIEIHDTGIGIDPDYIEYAWKSFSQCDMSITKMHDGTGLGLSICKNLVEINKGEINVESDLEKGSKFWFTWNFEPLSIISSLLNAQFDQTSCVLPQVINRKRILIIHPIEDARNSMLKYFKMIKEVDAFDTFNKSISAAKKYKELNNQSAYDIVFISLYENNEEEVMKLISELRGLTMNNDNLIIVLIVFPNNEENELAENLIGKVGGAISILYTPITWKKLINLFISMEKI</sequence>
<dbReference type="InterPro" id="IPR005467">
    <property type="entry name" value="His_kinase_dom"/>
</dbReference>
<dbReference type="InterPro" id="IPR003594">
    <property type="entry name" value="HATPase_dom"/>
</dbReference>
<dbReference type="SUPFAM" id="SSF55874">
    <property type="entry name" value="ATPase domain of HSP90 chaperone/DNA topoisomerase II/histidine kinase"/>
    <property type="match status" value="1"/>
</dbReference>
<dbReference type="PANTHER" id="PTHR43047:SF66">
    <property type="entry name" value="HISKA"/>
    <property type="match status" value="1"/>
</dbReference>
<dbReference type="InterPro" id="IPR036890">
    <property type="entry name" value="HATPase_C_sf"/>
</dbReference>
<dbReference type="GO" id="GO:0005886">
    <property type="term" value="C:plasma membrane"/>
    <property type="evidence" value="ECO:0007669"/>
    <property type="project" value="TreeGrafter"/>
</dbReference>
<comment type="caution">
    <text evidence="6">The sequence shown here is derived from an EMBL/GenBank/DDBJ whole genome shotgun (WGS) entry which is preliminary data.</text>
</comment>
<dbReference type="InterPro" id="IPR004358">
    <property type="entry name" value="Sig_transdc_His_kin-like_C"/>
</dbReference>
<evidence type="ECO:0000256" key="4">
    <source>
        <dbReference type="ARBA" id="ARBA00022777"/>
    </source>
</evidence>
<dbReference type="PRINTS" id="PR00344">
    <property type="entry name" value="BCTRLSENSOR"/>
</dbReference>
<organism evidence="6 7">
    <name type="scientific">Gigaspora rosea</name>
    <dbReference type="NCBI Taxonomy" id="44941"/>
    <lineage>
        <taxon>Eukaryota</taxon>
        <taxon>Fungi</taxon>
        <taxon>Fungi incertae sedis</taxon>
        <taxon>Mucoromycota</taxon>
        <taxon>Glomeromycotina</taxon>
        <taxon>Glomeromycetes</taxon>
        <taxon>Diversisporales</taxon>
        <taxon>Gigasporaceae</taxon>
        <taxon>Gigaspora</taxon>
    </lineage>
</organism>
<dbReference type="Gene3D" id="3.30.565.10">
    <property type="entry name" value="Histidine kinase-like ATPase, C-terminal domain"/>
    <property type="match status" value="1"/>
</dbReference>
<dbReference type="EMBL" id="QKWP01000075">
    <property type="protein sequence ID" value="RIB28145.1"/>
    <property type="molecule type" value="Genomic_DNA"/>
</dbReference>
<feature type="domain" description="Histidine kinase" evidence="5">
    <location>
        <begin position="1"/>
        <end position="100"/>
    </location>
</feature>
<dbReference type="GO" id="GO:0009927">
    <property type="term" value="F:histidine phosphotransfer kinase activity"/>
    <property type="evidence" value="ECO:0007669"/>
    <property type="project" value="TreeGrafter"/>
</dbReference>
<evidence type="ECO:0000256" key="2">
    <source>
        <dbReference type="ARBA" id="ARBA00012438"/>
    </source>
</evidence>
<keyword evidence="3" id="KW-0808">Transferase</keyword>
<name>A0A397W058_9GLOM</name>
<dbReference type="GO" id="GO:0000155">
    <property type="term" value="F:phosphorelay sensor kinase activity"/>
    <property type="evidence" value="ECO:0007669"/>
    <property type="project" value="TreeGrafter"/>
</dbReference>
<accession>A0A397W058</accession>
<dbReference type="PANTHER" id="PTHR43047">
    <property type="entry name" value="TWO-COMPONENT HISTIDINE PROTEIN KINASE"/>
    <property type="match status" value="1"/>
</dbReference>
<comment type="catalytic activity">
    <reaction evidence="1">
        <text>ATP + protein L-histidine = ADP + protein N-phospho-L-histidine.</text>
        <dbReference type="EC" id="2.7.13.3"/>
    </reaction>
</comment>
<dbReference type="Pfam" id="PF02518">
    <property type="entry name" value="HATPase_c"/>
    <property type="match status" value="1"/>
</dbReference>
<gene>
    <name evidence="6" type="ORF">C2G38_1585670</name>
</gene>
<proteinExistence type="predicted"/>
<protein>
    <recommendedName>
        <fullName evidence="2">histidine kinase</fullName>
        <ecNumber evidence="2">2.7.13.3</ecNumber>
    </recommendedName>
</protein>
<evidence type="ECO:0000259" key="5">
    <source>
        <dbReference type="PROSITE" id="PS50109"/>
    </source>
</evidence>
<dbReference type="Proteomes" id="UP000266673">
    <property type="component" value="Unassembled WGS sequence"/>
</dbReference>
<evidence type="ECO:0000313" key="7">
    <source>
        <dbReference type="Proteomes" id="UP000266673"/>
    </source>
</evidence>
<keyword evidence="7" id="KW-1185">Reference proteome</keyword>
<dbReference type="SMART" id="SM00387">
    <property type="entry name" value="HATPase_c"/>
    <property type="match status" value="1"/>
</dbReference>
<evidence type="ECO:0000256" key="3">
    <source>
        <dbReference type="ARBA" id="ARBA00022679"/>
    </source>
</evidence>
<dbReference type="STRING" id="44941.A0A397W058"/>
<keyword evidence="4 6" id="KW-0418">Kinase</keyword>
<evidence type="ECO:0000313" key="6">
    <source>
        <dbReference type="EMBL" id="RIB28145.1"/>
    </source>
</evidence>